<proteinExistence type="predicted"/>
<sequence length="415" mass="47376">MIIENPDNAIRSIGGFKNFASIVQDRRSMLLNVQPDNEYHAGMFNDRPKSGKATTQLIIKFQKNKRTGAIRSQVLGVVKNAYHFDSICDFQFLPLEKQPNTENCFHDLVPKIIPTNLTDALCWWDRPPASDDSLASNFLPPYIFSRYTKPTNRILAPEELPSTVANDPTTSQELLVVNKRPERKSFAVIVQGTEGFPKEPTKEAIEDVNQRCRPQESHELLDNLFEQRPMWTRPAIIHETGIEDGFLKAILPKFAFYIASGPFGRCWCKFGYDPREHPDAKAYQTISVSFRFNELIPEKFRLKVCGRTTVSRPEESQKADYRFIAGSLPHARQMWYCVCDIKLPVAEEILKTDITQVMPEYDTASGWLPADIIETLREAIKSDVSATMNSMKEGEEISAMEVQEDVENEQVEDIF</sequence>
<evidence type="ECO:0000313" key="2">
    <source>
        <dbReference type="WBParaSite" id="ES5_v2.g17712.t1"/>
    </source>
</evidence>
<organism evidence="1 2">
    <name type="scientific">Panagrolaimus sp. ES5</name>
    <dbReference type="NCBI Taxonomy" id="591445"/>
    <lineage>
        <taxon>Eukaryota</taxon>
        <taxon>Metazoa</taxon>
        <taxon>Ecdysozoa</taxon>
        <taxon>Nematoda</taxon>
        <taxon>Chromadorea</taxon>
        <taxon>Rhabditida</taxon>
        <taxon>Tylenchina</taxon>
        <taxon>Panagrolaimomorpha</taxon>
        <taxon>Panagrolaimoidea</taxon>
        <taxon>Panagrolaimidae</taxon>
        <taxon>Panagrolaimus</taxon>
    </lineage>
</organism>
<name>A0AC34FKT6_9BILA</name>
<dbReference type="Proteomes" id="UP000887579">
    <property type="component" value="Unplaced"/>
</dbReference>
<evidence type="ECO:0000313" key="1">
    <source>
        <dbReference type="Proteomes" id="UP000887579"/>
    </source>
</evidence>
<reference evidence="2" key="1">
    <citation type="submission" date="2022-11" db="UniProtKB">
        <authorList>
            <consortium name="WormBaseParasite"/>
        </authorList>
    </citation>
    <scope>IDENTIFICATION</scope>
</reference>
<accession>A0AC34FKT6</accession>
<protein>
    <submittedName>
        <fullName evidence="2">General transcription factor 3C polypeptide 5</fullName>
    </submittedName>
</protein>
<dbReference type="WBParaSite" id="ES5_v2.g17712.t1">
    <property type="protein sequence ID" value="ES5_v2.g17712.t1"/>
    <property type="gene ID" value="ES5_v2.g17712"/>
</dbReference>